<evidence type="ECO:0000313" key="4">
    <source>
        <dbReference type="EnsemblPlants" id="AES77012"/>
    </source>
</evidence>
<dbReference type="STRING" id="3880.G7KI17"/>
<dbReference type="eggNOG" id="KOG4308">
    <property type="taxonomic scope" value="Eukaryota"/>
</dbReference>
<sequence>MFMGLESASIFIIILSSLFRKSGGQLKSTAEIEESLQCWLAFIVSNSKRAVQQCMLPSIAVFFTYFDKINQSSQKTVDSIQRLRVKFQGNFDLYSIVFIVDARSSVSVSKLAHHIRKKCKIILQRVRQLYQLCNDLTQVSSDRRTENYNKIRSRHYIKEAVGMKQNGIAICLRDIGEVIYFDELGCQLIKLNVRKQHSSENKTDSSLVFENLDASDLVRMVLKLELCYKQDPSDRNSLECDNSSHIFLTLGFFPLLQAIVVHLNGIYIRIDLGRQLG</sequence>
<dbReference type="OMA" id="IRISIWD"/>
<dbReference type="HOGENOM" id="CLU_1006003_0_0_1"/>
<dbReference type="EMBL" id="CM001222">
    <property type="protein sequence ID" value="AES77012.1"/>
    <property type="molecule type" value="Genomic_DNA"/>
</dbReference>
<dbReference type="PANTHER" id="PTHR47679:SF1">
    <property type="entry name" value="PROTEIN TORNADO 1"/>
    <property type="match status" value="1"/>
</dbReference>
<reference evidence="3 5" key="2">
    <citation type="journal article" date="2014" name="BMC Genomics">
        <title>An improved genome release (version Mt4.0) for the model legume Medicago truncatula.</title>
        <authorList>
            <person name="Tang H."/>
            <person name="Krishnakumar V."/>
            <person name="Bidwell S."/>
            <person name="Rosen B."/>
            <person name="Chan A."/>
            <person name="Zhou S."/>
            <person name="Gentzbittel L."/>
            <person name="Childs K.L."/>
            <person name="Yandell M."/>
            <person name="Gundlach H."/>
            <person name="Mayer K.F."/>
            <person name="Schwartz D.C."/>
            <person name="Town C.D."/>
        </authorList>
    </citation>
    <scope>GENOME REANNOTATION</scope>
    <source>
        <strain evidence="4 5">cv. Jemalong A17</strain>
    </source>
</reference>
<evidence type="ECO:0000313" key="3">
    <source>
        <dbReference type="EMBL" id="AES77012.1"/>
    </source>
</evidence>
<feature type="signal peptide" evidence="2">
    <location>
        <begin position="1"/>
        <end position="24"/>
    </location>
</feature>
<organism evidence="3 5">
    <name type="scientific">Medicago truncatula</name>
    <name type="common">Barrel medic</name>
    <name type="synonym">Medicago tribuloides</name>
    <dbReference type="NCBI Taxonomy" id="3880"/>
    <lineage>
        <taxon>Eukaryota</taxon>
        <taxon>Viridiplantae</taxon>
        <taxon>Streptophyta</taxon>
        <taxon>Embryophyta</taxon>
        <taxon>Tracheophyta</taxon>
        <taxon>Spermatophyta</taxon>
        <taxon>Magnoliopsida</taxon>
        <taxon>eudicotyledons</taxon>
        <taxon>Gunneridae</taxon>
        <taxon>Pentapetalae</taxon>
        <taxon>rosids</taxon>
        <taxon>fabids</taxon>
        <taxon>Fabales</taxon>
        <taxon>Fabaceae</taxon>
        <taxon>Papilionoideae</taxon>
        <taxon>50 kb inversion clade</taxon>
        <taxon>NPAAA clade</taxon>
        <taxon>Hologalegina</taxon>
        <taxon>IRL clade</taxon>
        <taxon>Trifolieae</taxon>
        <taxon>Medicago</taxon>
    </lineage>
</organism>
<evidence type="ECO:0000256" key="1">
    <source>
        <dbReference type="SAM" id="Phobius"/>
    </source>
</evidence>
<gene>
    <name evidence="3" type="ordered locus">MTR_6g090540</name>
</gene>
<reference evidence="4" key="3">
    <citation type="submission" date="2015-04" db="UniProtKB">
        <authorList>
            <consortium name="EnsemblPlants"/>
        </authorList>
    </citation>
    <scope>IDENTIFICATION</scope>
    <source>
        <strain evidence="4">cv. Jemalong A17</strain>
    </source>
</reference>
<evidence type="ECO:0000313" key="5">
    <source>
        <dbReference type="Proteomes" id="UP000002051"/>
    </source>
</evidence>
<protein>
    <submittedName>
        <fullName evidence="3">Tornado protein, putative</fullName>
    </submittedName>
</protein>
<dbReference type="AlphaFoldDB" id="G7KI17"/>
<reference evidence="3 5" key="1">
    <citation type="journal article" date="2011" name="Nature">
        <title>The Medicago genome provides insight into the evolution of rhizobial symbioses.</title>
        <authorList>
            <person name="Young N.D."/>
            <person name="Debelle F."/>
            <person name="Oldroyd G.E."/>
            <person name="Geurts R."/>
            <person name="Cannon S.B."/>
            <person name="Udvardi M.K."/>
            <person name="Benedito V.A."/>
            <person name="Mayer K.F."/>
            <person name="Gouzy J."/>
            <person name="Schoof H."/>
            <person name="Van de Peer Y."/>
            <person name="Proost S."/>
            <person name="Cook D.R."/>
            <person name="Meyers B.C."/>
            <person name="Spannagl M."/>
            <person name="Cheung F."/>
            <person name="De Mita S."/>
            <person name="Krishnakumar V."/>
            <person name="Gundlach H."/>
            <person name="Zhou S."/>
            <person name="Mudge J."/>
            <person name="Bharti A.K."/>
            <person name="Murray J.D."/>
            <person name="Naoumkina M.A."/>
            <person name="Rosen B."/>
            <person name="Silverstein K.A."/>
            <person name="Tang H."/>
            <person name="Rombauts S."/>
            <person name="Zhao P.X."/>
            <person name="Zhou P."/>
            <person name="Barbe V."/>
            <person name="Bardou P."/>
            <person name="Bechner M."/>
            <person name="Bellec A."/>
            <person name="Berger A."/>
            <person name="Berges H."/>
            <person name="Bidwell S."/>
            <person name="Bisseling T."/>
            <person name="Choisne N."/>
            <person name="Couloux A."/>
            <person name="Denny R."/>
            <person name="Deshpande S."/>
            <person name="Dai X."/>
            <person name="Doyle J.J."/>
            <person name="Dudez A.M."/>
            <person name="Farmer A.D."/>
            <person name="Fouteau S."/>
            <person name="Franken C."/>
            <person name="Gibelin C."/>
            <person name="Gish J."/>
            <person name="Goldstein S."/>
            <person name="Gonzalez A.J."/>
            <person name="Green P.J."/>
            <person name="Hallab A."/>
            <person name="Hartog M."/>
            <person name="Hua A."/>
            <person name="Humphray S.J."/>
            <person name="Jeong D.H."/>
            <person name="Jing Y."/>
            <person name="Jocker A."/>
            <person name="Kenton S.M."/>
            <person name="Kim D.J."/>
            <person name="Klee K."/>
            <person name="Lai H."/>
            <person name="Lang C."/>
            <person name="Lin S."/>
            <person name="Macmil S.L."/>
            <person name="Magdelenat G."/>
            <person name="Matthews L."/>
            <person name="McCorrison J."/>
            <person name="Monaghan E.L."/>
            <person name="Mun J.H."/>
            <person name="Najar F.Z."/>
            <person name="Nicholson C."/>
            <person name="Noirot C."/>
            <person name="O'Bleness M."/>
            <person name="Paule C.R."/>
            <person name="Poulain J."/>
            <person name="Prion F."/>
            <person name="Qin B."/>
            <person name="Qu C."/>
            <person name="Retzel E.F."/>
            <person name="Riddle C."/>
            <person name="Sallet E."/>
            <person name="Samain S."/>
            <person name="Samson N."/>
            <person name="Sanders I."/>
            <person name="Saurat O."/>
            <person name="Scarpelli C."/>
            <person name="Schiex T."/>
            <person name="Segurens B."/>
            <person name="Severin A.J."/>
            <person name="Sherrier D.J."/>
            <person name="Shi R."/>
            <person name="Sims S."/>
            <person name="Singer S.R."/>
            <person name="Sinharoy S."/>
            <person name="Sterck L."/>
            <person name="Viollet A."/>
            <person name="Wang B.B."/>
            <person name="Wang K."/>
            <person name="Wang M."/>
            <person name="Wang X."/>
            <person name="Warfsmann J."/>
            <person name="Weissenbach J."/>
            <person name="White D.D."/>
            <person name="White J.D."/>
            <person name="Wiley G.B."/>
            <person name="Wincker P."/>
            <person name="Xing Y."/>
            <person name="Yang L."/>
            <person name="Yao Z."/>
            <person name="Ying F."/>
            <person name="Zhai J."/>
            <person name="Zhou L."/>
            <person name="Zuber A."/>
            <person name="Denarie J."/>
            <person name="Dixon R.A."/>
            <person name="May G.D."/>
            <person name="Schwartz D.C."/>
            <person name="Rogers J."/>
            <person name="Quetier F."/>
            <person name="Town C.D."/>
            <person name="Roe B.A."/>
        </authorList>
    </citation>
    <scope>NUCLEOTIDE SEQUENCE [LARGE SCALE GENOMIC DNA]</scope>
    <source>
        <strain evidence="3">A17</strain>
        <strain evidence="4 5">cv. Jemalong A17</strain>
    </source>
</reference>
<dbReference type="Proteomes" id="UP000002051">
    <property type="component" value="Chromosome 6"/>
</dbReference>
<feature type="transmembrane region" description="Helical" evidence="1">
    <location>
        <begin position="246"/>
        <end position="268"/>
    </location>
</feature>
<dbReference type="PANTHER" id="PTHR47679">
    <property type="entry name" value="PROTEIN TORNADO 1"/>
    <property type="match status" value="1"/>
</dbReference>
<dbReference type="PaxDb" id="3880-AES77012"/>
<dbReference type="EnsemblPlants" id="AES77012">
    <property type="protein sequence ID" value="AES77012"/>
    <property type="gene ID" value="MTR_6g090540"/>
</dbReference>
<keyword evidence="5" id="KW-1185">Reference proteome</keyword>
<feature type="chain" id="PRO_5014573647" evidence="2">
    <location>
        <begin position="25"/>
        <end position="277"/>
    </location>
</feature>
<accession>G7KI17</accession>
<keyword evidence="1" id="KW-0472">Membrane</keyword>
<evidence type="ECO:0000256" key="2">
    <source>
        <dbReference type="SAM" id="SignalP"/>
    </source>
</evidence>
<keyword evidence="2" id="KW-0732">Signal</keyword>
<name>G7KI17_MEDTR</name>
<keyword evidence="1" id="KW-1133">Transmembrane helix</keyword>
<proteinExistence type="predicted"/>
<keyword evidence="1" id="KW-0812">Transmembrane</keyword>